<evidence type="ECO:0000256" key="2">
    <source>
        <dbReference type="SAM" id="Phobius"/>
    </source>
</evidence>
<dbReference type="PANTHER" id="PTHR40763">
    <property type="entry name" value="MEMBRANE PROTEIN-RELATED"/>
    <property type="match status" value="1"/>
</dbReference>
<feature type="compositionally biased region" description="Low complexity" evidence="1">
    <location>
        <begin position="112"/>
        <end position="127"/>
    </location>
</feature>
<evidence type="ECO:0000259" key="3">
    <source>
        <dbReference type="Pfam" id="PF08044"/>
    </source>
</evidence>
<evidence type="ECO:0000313" key="5">
    <source>
        <dbReference type="Proteomes" id="UP000045782"/>
    </source>
</evidence>
<feature type="transmembrane region" description="Helical" evidence="2">
    <location>
        <begin position="84"/>
        <end position="103"/>
    </location>
</feature>
<dbReference type="RefSeq" id="WP_005064611.1">
    <property type="nucleotide sequence ID" value="NZ_CP014951.1"/>
</dbReference>
<name>A0A0U0ZL74_9MYCO</name>
<feature type="domain" description="DUF1707" evidence="3">
    <location>
        <begin position="9"/>
        <end position="61"/>
    </location>
</feature>
<dbReference type="AlphaFoldDB" id="A0A0U0ZL74"/>
<keyword evidence="2" id="KW-0472">Membrane</keyword>
<gene>
    <name evidence="4" type="ORF">ERS075579_01664</name>
</gene>
<keyword evidence="2" id="KW-0812">Transmembrane</keyword>
<proteinExistence type="predicted"/>
<dbReference type="InterPro" id="IPR012551">
    <property type="entry name" value="DUF1707_SHOCT-like"/>
</dbReference>
<evidence type="ECO:0000256" key="1">
    <source>
        <dbReference type="SAM" id="MobiDB-lite"/>
    </source>
</evidence>
<organism evidence="4 5">
    <name type="scientific">Mycobacteroides abscessus</name>
    <dbReference type="NCBI Taxonomy" id="36809"/>
    <lineage>
        <taxon>Bacteria</taxon>
        <taxon>Bacillati</taxon>
        <taxon>Actinomycetota</taxon>
        <taxon>Actinomycetes</taxon>
        <taxon>Mycobacteriales</taxon>
        <taxon>Mycobacteriaceae</taxon>
        <taxon>Mycobacteroides</taxon>
    </lineage>
</organism>
<protein>
    <submittedName>
        <fullName evidence="4">Protein of uncharacterized function (DUF1707)</fullName>
    </submittedName>
</protein>
<dbReference type="EMBL" id="CSWP01000003">
    <property type="protein sequence ID" value="CPV45654.1"/>
    <property type="molecule type" value="Genomic_DNA"/>
</dbReference>
<reference evidence="4 5" key="1">
    <citation type="submission" date="2015-03" db="EMBL/GenBank/DDBJ databases">
        <authorList>
            <person name="Murphy D."/>
        </authorList>
    </citation>
    <scope>NUCLEOTIDE SEQUENCE [LARGE SCALE GENOMIC DNA]</scope>
    <source>
        <strain evidence="4 5">PAP088</strain>
    </source>
</reference>
<dbReference type="Proteomes" id="UP000045782">
    <property type="component" value="Unassembled WGS sequence"/>
</dbReference>
<accession>A0A0U0ZL74</accession>
<keyword evidence="2" id="KW-1133">Transmembrane helix</keyword>
<evidence type="ECO:0000313" key="4">
    <source>
        <dbReference type="EMBL" id="CPV45654.1"/>
    </source>
</evidence>
<feature type="region of interest" description="Disordered" evidence="1">
    <location>
        <begin position="107"/>
        <end position="129"/>
    </location>
</feature>
<dbReference type="PANTHER" id="PTHR40763:SF4">
    <property type="entry name" value="DUF1707 DOMAIN-CONTAINING PROTEIN"/>
    <property type="match status" value="1"/>
</dbReference>
<sequence>MATRPPSQTRAKDSDRDATCQALDLALGDGQLSMEEHRERVTAATSAKTLGDLSALVTDLQLDAPPVALPREHKPSAWRQRTPFLVIAAFSAAVIALGVGLLVRESGTAERPGSPGAPGAVRPGAGPIDDGVAPTVIPRPAPAEKNIFTAPGLSTLIDRIHQKFGNSTGYELDLYPEYAIIERADPDEPKGLISYLYREGTFDDPDRRPRSFDNLGDVGAFDQAAILGIIRGAPQTLGIDRGEPSHVIIRPNAEGGLQINIYASRGNYESGYISVDAQGLNPKLYPPS</sequence>
<dbReference type="Pfam" id="PF08044">
    <property type="entry name" value="DUF1707"/>
    <property type="match status" value="1"/>
</dbReference>